<dbReference type="EMBL" id="SDOV01000004">
    <property type="protein sequence ID" value="KAH7641224.1"/>
    <property type="molecule type" value="Genomic_DNA"/>
</dbReference>
<organism evidence="1">
    <name type="scientific">Dermatophagoides farinae</name>
    <name type="common">American house dust mite</name>
    <dbReference type="NCBI Taxonomy" id="6954"/>
    <lineage>
        <taxon>Eukaryota</taxon>
        <taxon>Metazoa</taxon>
        <taxon>Ecdysozoa</taxon>
        <taxon>Arthropoda</taxon>
        <taxon>Chelicerata</taxon>
        <taxon>Arachnida</taxon>
        <taxon>Acari</taxon>
        <taxon>Acariformes</taxon>
        <taxon>Sarcoptiformes</taxon>
        <taxon>Astigmata</taxon>
        <taxon>Psoroptidia</taxon>
        <taxon>Analgoidea</taxon>
        <taxon>Pyroglyphidae</taxon>
        <taxon>Dermatophagoidinae</taxon>
        <taxon>Dermatophagoides</taxon>
    </lineage>
</organism>
<comment type="caution">
    <text evidence="1">The sequence shown here is derived from an EMBL/GenBank/DDBJ whole genome shotgun (WGS) entry which is preliminary data.</text>
</comment>
<evidence type="ECO:0000313" key="1">
    <source>
        <dbReference type="EMBL" id="KAH7641224.1"/>
    </source>
</evidence>
<protein>
    <submittedName>
        <fullName evidence="1">Uncharacterized protein</fullName>
    </submittedName>
</protein>
<dbReference type="Proteomes" id="UP000828236">
    <property type="component" value="Unassembled WGS sequence"/>
</dbReference>
<reference evidence="1" key="1">
    <citation type="submission" date="2020-06" db="EMBL/GenBank/DDBJ databases">
        <authorList>
            <person name="Ji K."/>
            <person name="Li J."/>
        </authorList>
    </citation>
    <scope>NUCLEOTIDE SEQUENCE</scope>
    <source>
        <strain evidence="1">JKM2019</strain>
        <tissue evidence="1">Whole body</tissue>
    </source>
</reference>
<dbReference type="AlphaFoldDB" id="A0A9D4P0A5"/>
<name>A0A9D4P0A5_DERFA</name>
<reference evidence="1" key="2">
    <citation type="journal article" date="2021" name="World Allergy Organ. J.">
        <title>Chromosome-level assembly of Dermatophagoides farinae genome and transcriptome reveals two novel allergens Der f 37 and Der f 39.</title>
        <authorList>
            <person name="Chen J."/>
            <person name="Cai Z."/>
            <person name="Fan D."/>
            <person name="Hu J."/>
            <person name="Hou Y."/>
            <person name="He Y."/>
            <person name="Zhang Z."/>
            <person name="Zhao Z."/>
            <person name="Gao P."/>
            <person name="Hu W."/>
            <person name="Sun J."/>
            <person name="Li J."/>
            <person name="Ji K."/>
        </authorList>
    </citation>
    <scope>NUCLEOTIDE SEQUENCE</scope>
    <source>
        <strain evidence="1">JKM2019</strain>
    </source>
</reference>
<gene>
    <name evidence="1" type="ORF">HUG17_4268</name>
</gene>
<proteinExistence type="predicted"/>
<sequence>MFFNVGLSVPVVSNAYMTMCSCFGYPLQQRCCRHCYQMNLAVVPAPAIVPVPAVMPAIIPTATSISIMSSRVCVPPAPVVAAQRPCSSSYRRSSVCSKRR</sequence>
<accession>A0A9D4P0A5</accession>